<name>A0ABT6CXR1_9MICC</name>
<dbReference type="GO" id="GO:0016746">
    <property type="term" value="F:acyltransferase activity"/>
    <property type="evidence" value="ECO:0007669"/>
    <property type="project" value="UniProtKB-KW"/>
</dbReference>
<keyword evidence="4" id="KW-0808">Transferase</keyword>
<proteinExistence type="predicted"/>
<feature type="transmembrane region" description="Helical" evidence="1">
    <location>
        <begin position="238"/>
        <end position="255"/>
    </location>
</feature>
<dbReference type="RefSeq" id="WP_277358359.1">
    <property type="nucleotide sequence ID" value="NZ_JAROKN010000017.1"/>
</dbReference>
<feature type="transmembrane region" description="Helical" evidence="1">
    <location>
        <begin position="155"/>
        <end position="172"/>
    </location>
</feature>
<dbReference type="Pfam" id="PF01757">
    <property type="entry name" value="Acyl_transf_3"/>
    <property type="match status" value="1"/>
</dbReference>
<dbReference type="Pfam" id="PF19040">
    <property type="entry name" value="SGNH"/>
    <property type="match status" value="1"/>
</dbReference>
<dbReference type="PANTHER" id="PTHR23028">
    <property type="entry name" value="ACETYLTRANSFERASE"/>
    <property type="match status" value="1"/>
</dbReference>
<evidence type="ECO:0000313" key="5">
    <source>
        <dbReference type="Proteomes" id="UP001220456"/>
    </source>
</evidence>
<protein>
    <submittedName>
        <fullName evidence="4">Acyltransferase family protein</fullName>
    </submittedName>
</protein>
<reference evidence="4 5" key="1">
    <citation type="journal article" date="2023" name="Int. J. Syst. Evol. Microbiol.">
        <title>Arthrobacter vasquezii sp. nov., isolated from a soil sample from Union Glacier, Antarctica.</title>
        <authorList>
            <person name="Valenzuela-Ibaceta F."/>
            <person name="Carrasco V."/>
            <person name="Lagos-Moraga S."/>
            <person name="Dietz-Vargas C."/>
            <person name="Navarro C.A."/>
            <person name="Perez-Donoso J.M."/>
        </authorList>
    </citation>
    <scope>NUCLEOTIDE SEQUENCE [LARGE SCALE GENOMIC DNA]</scope>
    <source>
        <strain evidence="4 5">EH-1B-1</strain>
    </source>
</reference>
<feature type="transmembrane region" description="Helical" evidence="1">
    <location>
        <begin position="365"/>
        <end position="385"/>
    </location>
</feature>
<comment type="caution">
    <text evidence="4">The sequence shown here is derived from an EMBL/GenBank/DDBJ whole genome shotgun (WGS) entry which is preliminary data.</text>
</comment>
<feature type="transmembrane region" description="Helical" evidence="1">
    <location>
        <begin position="20"/>
        <end position="36"/>
    </location>
</feature>
<evidence type="ECO:0000259" key="3">
    <source>
        <dbReference type="Pfam" id="PF19040"/>
    </source>
</evidence>
<dbReference type="InterPro" id="IPR002656">
    <property type="entry name" value="Acyl_transf_3_dom"/>
</dbReference>
<dbReference type="InterPro" id="IPR043968">
    <property type="entry name" value="SGNH"/>
</dbReference>
<keyword evidence="5" id="KW-1185">Reference proteome</keyword>
<feature type="transmembrane region" description="Helical" evidence="1">
    <location>
        <begin position="81"/>
        <end position="100"/>
    </location>
</feature>
<evidence type="ECO:0000259" key="2">
    <source>
        <dbReference type="Pfam" id="PF01757"/>
    </source>
</evidence>
<feature type="transmembrane region" description="Helical" evidence="1">
    <location>
        <begin position="261"/>
        <end position="282"/>
    </location>
</feature>
<feature type="domain" description="Acyltransferase 3" evidence="2">
    <location>
        <begin position="17"/>
        <end position="347"/>
    </location>
</feature>
<sequence length="678" mass="74211">MSSTAPVSPAKSSYRPEIQGLRALAVLMVVVYHIWFDRVSGGVDVFLLISSFLLTLTFIRKAEQGSAFGLAQYWLQLFKRLLPAVVFVLLATLAATYLFVPESRWQEIFDQTWASLFYVQNWLLAERSVDYYAADEGLASPLQHFWSLSVQGQVFLLWPLLFAVSAVLARVAHLRFRPVAGIIFGAIFCASLAYSVAQTYTNQSYAYFDTRARLWEFALGTLLALILPYVSIPRVARIIAGWVALAAVLSGGFLLDVEREFPGFVALWPLLAAGTIMVAGNSGSRFGVDAMLSWKPLVRLGDISYALYLWHWPILVIYLTFRDRSEAGPLSGAAIIALSLVLAYLTTRFIENPVRHRLPVTRRVAAIAVTVCCLTVAVPLSGWQFGLKVQTDRANAQTVSDNPGARVLAGIVESRSSYEAPIVPSAATINGEWASLAARCSDAALAPAEEVLNGHCSDNGIDPSVSDRTVVVVGDSHAEQWLGVMRPLAAENNWTLVALLYGGCDFGVPLPSQEAGCQDFNRAALSYIENLAPDAIFTVVTDAHPDTAEDTVVPGFPAASRQLQGQGIEVIGIRDNPRYSFNMMSCLEESGGIAECGQARSETLTTRAPFDAILNIAPETVLLDATDLICSEFSCDPIVGNMHVYIDDNHLTETYVESMYPVFSDMFRQATGWEDIRD</sequence>
<dbReference type="InterPro" id="IPR050879">
    <property type="entry name" value="Acyltransferase_3"/>
</dbReference>
<feature type="transmembrane region" description="Helical" evidence="1">
    <location>
        <begin position="327"/>
        <end position="345"/>
    </location>
</feature>
<evidence type="ECO:0000313" key="4">
    <source>
        <dbReference type="EMBL" id="MDF9277844.1"/>
    </source>
</evidence>
<dbReference type="PANTHER" id="PTHR23028:SF53">
    <property type="entry name" value="ACYL_TRANSF_3 DOMAIN-CONTAINING PROTEIN"/>
    <property type="match status" value="1"/>
</dbReference>
<dbReference type="Proteomes" id="UP001220456">
    <property type="component" value="Unassembled WGS sequence"/>
</dbReference>
<feature type="transmembrane region" description="Helical" evidence="1">
    <location>
        <begin position="303"/>
        <end position="321"/>
    </location>
</feature>
<keyword evidence="1" id="KW-0472">Membrane</keyword>
<organism evidence="4 5">
    <name type="scientific">Arthrobacter vasquezii</name>
    <dbReference type="NCBI Taxonomy" id="2977629"/>
    <lineage>
        <taxon>Bacteria</taxon>
        <taxon>Bacillati</taxon>
        <taxon>Actinomycetota</taxon>
        <taxon>Actinomycetes</taxon>
        <taxon>Micrococcales</taxon>
        <taxon>Micrococcaceae</taxon>
        <taxon>Arthrobacter</taxon>
    </lineage>
</organism>
<keyword evidence="4" id="KW-0012">Acyltransferase</keyword>
<keyword evidence="1" id="KW-0812">Transmembrane</keyword>
<feature type="transmembrane region" description="Helical" evidence="1">
    <location>
        <begin position="42"/>
        <end position="60"/>
    </location>
</feature>
<feature type="transmembrane region" description="Helical" evidence="1">
    <location>
        <begin position="212"/>
        <end position="231"/>
    </location>
</feature>
<keyword evidence="1" id="KW-1133">Transmembrane helix</keyword>
<evidence type="ECO:0000256" key="1">
    <source>
        <dbReference type="SAM" id="Phobius"/>
    </source>
</evidence>
<feature type="transmembrane region" description="Helical" evidence="1">
    <location>
        <begin position="179"/>
        <end position="200"/>
    </location>
</feature>
<gene>
    <name evidence="4" type="ORF">P4U43_08580</name>
</gene>
<feature type="domain" description="SGNH" evidence="3">
    <location>
        <begin position="463"/>
        <end position="663"/>
    </location>
</feature>
<dbReference type="EMBL" id="JAROKN010000017">
    <property type="protein sequence ID" value="MDF9277844.1"/>
    <property type="molecule type" value="Genomic_DNA"/>
</dbReference>
<accession>A0ABT6CXR1</accession>